<dbReference type="STRING" id="438753.AZC_3115"/>
<dbReference type="InterPro" id="IPR007269">
    <property type="entry name" value="ICMT_MeTrfase"/>
</dbReference>
<keyword evidence="7" id="KW-1185">Reference proteome</keyword>
<dbReference type="Gene3D" id="1.20.120.1630">
    <property type="match status" value="1"/>
</dbReference>
<dbReference type="eggNOG" id="COG2020">
    <property type="taxonomic scope" value="Bacteria"/>
</dbReference>
<dbReference type="Proteomes" id="UP000000270">
    <property type="component" value="Chromosome"/>
</dbReference>
<dbReference type="KEGG" id="azc:AZC_3115"/>
<reference evidence="6 7" key="4">
    <citation type="journal article" date="2009" name="Appl. Environ. Microbiol.">
        <title>Comparative genome-wide transcriptional profiling of Azorhizobium caulinodans ORS571 grown under free-living and symbiotic conditions.</title>
        <authorList>
            <person name="Tsukada S."/>
            <person name="Aono T."/>
            <person name="Akiba N."/>
            <person name="Lee KB."/>
            <person name="Liu CT."/>
            <person name="Toyazaki H."/>
            <person name="Oyaizu H."/>
        </authorList>
    </citation>
    <scope>NUCLEOTIDE SEQUENCE [LARGE SCALE GENOMIC DNA]</scope>
    <source>
        <strain evidence="7">ATCC 43989 / DSM 5975 / JCM 20966 / LMG 6465 / NBRC 14845 / NCIMB 13405 / ORS 571</strain>
    </source>
</reference>
<dbReference type="GO" id="GO:0016020">
    <property type="term" value="C:membrane"/>
    <property type="evidence" value="ECO:0007669"/>
    <property type="project" value="UniProtKB-SubCell"/>
</dbReference>
<dbReference type="NCBIfam" id="NF040696">
    <property type="entry name" value="isopcys_mtase"/>
    <property type="match status" value="1"/>
</dbReference>
<evidence type="ECO:0000256" key="3">
    <source>
        <dbReference type="ARBA" id="ARBA00022989"/>
    </source>
</evidence>
<sequence length="206" mass="23342">MISLPLLAHPVSLVTLAKCIWALGVVSWYLLRLPFELKVRRTRVADATHRTLREYTLLTISTLGLGIVPAVFCLTGWPRGLTYATSPLQVTAGALVFIAALWLFWRTHRDLGRNWSVTLEIKETHQLITHGVYRAVRHPMYSAFFLWAVAQALLLPNLVAGLSGLIGFGILFAFRVGREEQMMRETFGPQYDAYMQRTKRIIPGVY</sequence>
<organism evidence="6 7">
    <name type="scientific">Azorhizobium caulinodans (strain ATCC 43989 / DSM 5975 / JCM 20966 / LMG 6465 / NBRC 14845 / NCIMB 13405 / ORS 571)</name>
    <dbReference type="NCBI Taxonomy" id="438753"/>
    <lineage>
        <taxon>Bacteria</taxon>
        <taxon>Pseudomonadati</taxon>
        <taxon>Pseudomonadota</taxon>
        <taxon>Alphaproteobacteria</taxon>
        <taxon>Hyphomicrobiales</taxon>
        <taxon>Xanthobacteraceae</taxon>
        <taxon>Azorhizobium</taxon>
    </lineage>
</organism>
<proteinExistence type="predicted"/>
<reference evidence="6 7" key="6">
    <citation type="journal article" date="2011" name="Appl. Environ. Microbiol.">
        <title>Involvement of the azorhizobial chromosome partition gene (parA) in the onset of bacteroid differentiation during Sesbania rostrata stem nodule development.</title>
        <authorList>
            <person name="Liu CT."/>
            <person name="Lee KB."/>
            <person name="Wang YS."/>
            <person name="Peng MH."/>
            <person name="Lee KT."/>
            <person name="Suzuki S."/>
            <person name="Suzuki T."/>
            <person name="Oyaizu H."/>
        </authorList>
    </citation>
    <scope>NUCLEOTIDE SEQUENCE [LARGE SCALE GENOMIC DNA]</scope>
    <source>
        <strain evidence="7">ATCC 43989 / DSM 5975 / JCM 20966 / LMG 6465 / NBRC 14845 / NCIMB 13405 / ORS 571</strain>
    </source>
</reference>
<gene>
    <name evidence="6" type="ordered locus">AZC_3115</name>
</gene>
<reference evidence="6 7" key="3">
    <citation type="journal article" date="2008" name="BMC Genomics">
        <title>The genome of the versatile nitrogen fixer Azorhizobium caulinodans ORS571.</title>
        <authorList>
            <person name="Lee KB."/>
            <person name="Backer P.D."/>
            <person name="Aono T."/>
            <person name="Liu CT."/>
            <person name="Suzuki S."/>
            <person name="Suzuki T."/>
            <person name="Kaneko T."/>
            <person name="Yamada M."/>
            <person name="Tabata S."/>
            <person name="Kupfer D.M."/>
            <person name="Najar F.Z."/>
            <person name="Wiley G.B."/>
            <person name="Roe B."/>
            <person name="Binnewies T.T."/>
            <person name="Ussery D.W."/>
            <person name="D'Haeze W."/>
            <person name="Herder J.D."/>
            <person name="Gevers D."/>
            <person name="Vereecke D."/>
            <person name="Holsters M."/>
            <person name="Oyaizu H."/>
        </authorList>
    </citation>
    <scope>NUCLEOTIDE SEQUENCE [LARGE SCALE GENOMIC DNA]</scope>
    <source>
        <strain evidence="7">ATCC 43989 / DSM 5975 / JCM 20966 / LMG 6465 / NBRC 14845 / NCIMB 13405 / ORS 571</strain>
    </source>
</reference>
<dbReference type="EMBL" id="AP009384">
    <property type="protein sequence ID" value="BAF89113.1"/>
    <property type="molecule type" value="Genomic_DNA"/>
</dbReference>
<keyword evidence="6" id="KW-0489">Methyltransferase</keyword>
<keyword evidence="6" id="KW-0808">Transferase</keyword>
<dbReference type="PANTHER" id="PTHR12714:SF9">
    <property type="entry name" value="PROTEIN-S-ISOPRENYLCYSTEINE O-METHYLTRANSFERASE"/>
    <property type="match status" value="1"/>
</dbReference>
<feature type="transmembrane region" description="Helical" evidence="5">
    <location>
        <begin position="144"/>
        <end position="174"/>
    </location>
</feature>
<evidence type="ECO:0000256" key="1">
    <source>
        <dbReference type="ARBA" id="ARBA00004141"/>
    </source>
</evidence>
<evidence type="ECO:0000313" key="7">
    <source>
        <dbReference type="Proteomes" id="UP000000270"/>
    </source>
</evidence>
<keyword evidence="2 5" id="KW-0812">Transmembrane</keyword>
<reference evidence="7" key="2">
    <citation type="submission" date="2007-04" db="EMBL/GenBank/DDBJ databases">
        <title>Complete genome sequence of the nitrogen-fixing bacterium Azorhizobium caulinodans ORS571.</title>
        <authorList>
            <person name="Lee K.B."/>
            <person name="Backer P.D."/>
            <person name="Aono T."/>
            <person name="Liu C.T."/>
            <person name="Suzuki S."/>
            <person name="Suzuki T."/>
            <person name="Kaneko T."/>
            <person name="Yamada M."/>
            <person name="Tabata S."/>
            <person name="Kupfer D.M."/>
            <person name="Najar F.Z."/>
            <person name="Wiley G.B."/>
            <person name="Roe B."/>
            <person name="Binnewies T."/>
            <person name="Ussery D."/>
            <person name="Vereecke D."/>
            <person name="Gevers D."/>
            <person name="Holsters M."/>
            <person name="Oyaizu H."/>
        </authorList>
    </citation>
    <scope>NUCLEOTIDE SEQUENCE [LARGE SCALE GENOMIC DNA]</scope>
    <source>
        <strain evidence="7">ATCC 43989 / DSM 5975 / JCM 20966 / LMG 6465 / NBRC 14845 / NCIMB 13405 / ORS 571</strain>
    </source>
</reference>
<name>A8IBT1_AZOC5</name>
<evidence type="ECO:0000256" key="4">
    <source>
        <dbReference type="ARBA" id="ARBA00023136"/>
    </source>
</evidence>
<evidence type="ECO:0000256" key="5">
    <source>
        <dbReference type="SAM" id="Phobius"/>
    </source>
</evidence>
<feature type="transmembrane region" description="Helical" evidence="5">
    <location>
        <begin position="83"/>
        <end position="105"/>
    </location>
</feature>
<evidence type="ECO:0000256" key="2">
    <source>
        <dbReference type="ARBA" id="ARBA00022692"/>
    </source>
</evidence>
<dbReference type="GO" id="GO:0004671">
    <property type="term" value="F:protein C-terminal S-isoprenylcysteine carboxyl O-methyltransferase activity"/>
    <property type="evidence" value="ECO:0007669"/>
    <property type="project" value="InterPro"/>
</dbReference>
<feature type="transmembrane region" description="Helical" evidence="5">
    <location>
        <begin position="6"/>
        <end position="31"/>
    </location>
</feature>
<feature type="transmembrane region" description="Helical" evidence="5">
    <location>
        <begin position="52"/>
        <end position="77"/>
    </location>
</feature>
<keyword evidence="4 5" id="KW-0472">Membrane</keyword>
<dbReference type="Pfam" id="PF04140">
    <property type="entry name" value="ICMT"/>
    <property type="match status" value="1"/>
</dbReference>
<protein>
    <submittedName>
        <fullName evidence="6">Isoprenylcysteine carboxyl methyltransferase</fullName>
    </submittedName>
</protein>
<dbReference type="RefSeq" id="WP_012171639.1">
    <property type="nucleotide sequence ID" value="NC_009937.1"/>
</dbReference>
<reference evidence="6 7" key="1">
    <citation type="journal article" date="2007" name="Appl. Environ. Microbiol.">
        <title>Rhizobial factors required for stem nodule maturation and maintenance in Sesbania rostrata-Azorhizobium caulinodans ORS571 symbiosis.</title>
        <authorList>
            <person name="Suzuki S."/>
            <person name="Aono T."/>
            <person name="Lee KB."/>
            <person name="Suzuki T."/>
            <person name="Liu CT."/>
            <person name="Miwa H."/>
            <person name="Wakao S."/>
            <person name="Iki T."/>
            <person name="Oyaizu H."/>
        </authorList>
    </citation>
    <scope>NUCLEOTIDE SEQUENCE [LARGE SCALE GENOMIC DNA]</scope>
    <source>
        <strain evidence="7">ATCC 43989 / DSM 5975 / JCM 20966 / LMG 6465 / NBRC 14845 / NCIMB 13405 / ORS 571</strain>
    </source>
</reference>
<comment type="subcellular location">
    <subcellularLocation>
        <location evidence="1">Membrane</location>
        <topology evidence="1">Multi-pass membrane protein</topology>
    </subcellularLocation>
</comment>
<dbReference type="HOGENOM" id="CLU_065200_1_1_5"/>
<dbReference type="InterPro" id="IPR054851">
    <property type="entry name" value="Isoprenylcys_mtase"/>
</dbReference>
<accession>A8IBT1</accession>
<reference evidence="6 7" key="5">
    <citation type="journal article" date="2010" name="Appl. Environ. Microbiol.">
        <title>phrR-like gene praR of Azorhizobium caulinodans ORS571 is essential for symbiosis with Sesbania rostrata and is involved in expression of reb genes.</title>
        <authorList>
            <person name="Akiba N."/>
            <person name="Aono T."/>
            <person name="Toyazaki H."/>
            <person name="Sato S."/>
            <person name="Oyaizu H."/>
        </authorList>
    </citation>
    <scope>NUCLEOTIDE SEQUENCE [LARGE SCALE GENOMIC DNA]</scope>
    <source>
        <strain evidence="7">ATCC 43989 / DSM 5975 / JCM 20966 / LMG 6465 / NBRC 14845 / NCIMB 13405 / ORS 571</strain>
    </source>
</reference>
<keyword evidence="3 5" id="KW-1133">Transmembrane helix</keyword>
<dbReference type="AlphaFoldDB" id="A8IBT1"/>
<evidence type="ECO:0000313" key="6">
    <source>
        <dbReference type="EMBL" id="BAF89113.1"/>
    </source>
</evidence>
<dbReference type="GO" id="GO:0032259">
    <property type="term" value="P:methylation"/>
    <property type="evidence" value="ECO:0007669"/>
    <property type="project" value="UniProtKB-KW"/>
</dbReference>
<dbReference type="PANTHER" id="PTHR12714">
    <property type="entry name" value="PROTEIN-S ISOPRENYLCYSTEINE O-METHYLTRANSFERASE"/>
    <property type="match status" value="1"/>
</dbReference>